<protein>
    <submittedName>
        <fullName evidence="3">Uncharacterized protein</fullName>
    </submittedName>
</protein>
<dbReference type="GO" id="GO:0042626">
    <property type="term" value="F:ATPase-coupled transmembrane transporter activity"/>
    <property type="evidence" value="ECO:0007669"/>
    <property type="project" value="TreeGrafter"/>
</dbReference>
<evidence type="ECO:0000313" key="3">
    <source>
        <dbReference type="EMBL" id="CAF4171689.1"/>
    </source>
</evidence>
<dbReference type="SUPFAM" id="SSF52540">
    <property type="entry name" value="P-loop containing nucleoside triphosphate hydrolases"/>
    <property type="match status" value="1"/>
</dbReference>
<dbReference type="InterPro" id="IPR050173">
    <property type="entry name" value="ABC_transporter_C-like"/>
</dbReference>
<keyword evidence="2" id="KW-0067">ATP-binding</keyword>
<name>A0A819ZJA5_9BILA</name>
<feature type="non-terminal residue" evidence="3">
    <location>
        <position position="1"/>
    </location>
</feature>
<evidence type="ECO:0000256" key="1">
    <source>
        <dbReference type="ARBA" id="ARBA00022741"/>
    </source>
</evidence>
<dbReference type="Proteomes" id="UP000663836">
    <property type="component" value="Unassembled WGS sequence"/>
</dbReference>
<keyword evidence="1" id="KW-0547">Nucleotide-binding</keyword>
<evidence type="ECO:0000313" key="4">
    <source>
        <dbReference type="Proteomes" id="UP000663836"/>
    </source>
</evidence>
<proteinExistence type="predicted"/>
<evidence type="ECO:0000256" key="2">
    <source>
        <dbReference type="ARBA" id="ARBA00022840"/>
    </source>
</evidence>
<gene>
    <name evidence="3" type="ORF">JBS370_LOCUS35042</name>
</gene>
<dbReference type="AlphaFoldDB" id="A0A819ZJA5"/>
<dbReference type="GO" id="GO:0005524">
    <property type="term" value="F:ATP binding"/>
    <property type="evidence" value="ECO:0007669"/>
    <property type="project" value="UniProtKB-KW"/>
</dbReference>
<dbReference type="Gene3D" id="3.40.50.300">
    <property type="entry name" value="P-loop containing nucleotide triphosphate hydrolases"/>
    <property type="match status" value="1"/>
</dbReference>
<dbReference type="InterPro" id="IPR027417">
    <property type="entry name" value="P-loop_NTPase"/>
</dbReference>
<dbReference type="EMBL" id="CAJOBD010011738">
    <property type="protein sequence ID" value="CAF4171689.1"/>
    <property type="molecule type" value="Genomic_DNA"/>
</dbReference>
<dbReference type="PANTHER" id="PTHR24223">
    <property type="entry name" value="ATP-BINDING CASSETTE SUB-FAMILY C"/>
    <property type="match status" value="1"/>
</dbReference>
<organism evidence="3 4">
    <name type="scientific">Rotaria sordida</name>
    <dbReference type="NCBI Taxonomy" id="392033"/>
    <lineage>
        <taxon>Eukaryota</taxon>
        <taxon>Metazoa</taxon>
        <taxon>Spiralia</taxon>
        <taxon>Gnathifera</taxon>
        <taxon>Rotifera</taxon>
        <taxon>Eurotatoria</taxon>
        <taxon>Bdelloidea</taxon>
        <taxon>Philodinida</taxon>
        <taxon>Philodinidae</taxon>
        <taxon>Rotaria</taxon>
    </lineage>
</organism>
<accession>A0A819ZJA5</accession>
<sequence length="194" mass="22484">TDELIRRAIREKFKECTVLTVAHRLRTVIDSDRILVLGNGELLEFDSPKVLLSNSTSHFTLLVEQTGVAEAEYLRTSISTTKGKNDLKKINLEDESFEESPTWAIVITILSFTLHIVLGWFRDFLRYIGLEEKKTAIDPNPKNFVPLYQSFECFYTRNLYKRLRDVFNQPIASIAGPIVSVMERVTDDYNWTFR</sequence>
<comment type="caution">
    <text evidence="3">The sequence shown here is derived from an EMBL/GenBank/DDBJ whole genome shotgun (WGS) entry which is preliminary data.</text>
</comment>
<reference evidence="3" key="1">
    <citation type="submission" date="2021-02" db="EMBL/GenBank/DDBJ databases">
        <authorList>
            <person name="Nowell W R."/>
        </authorList>
    </citation>
    <scope>NUCLEOTIDE SEQUENCE</scope>
</reference>
<dbReference type="GO" id="GO:0016020">
    <property type="term" value="C:membrane"/>
    <property type="evidence" value="ECO:0007669"/>
    <property type="project" value="TreeGrafter"/>
</dbReference>